<gene>
    <name evidence="1" type="ORF">ACFFRH_37465</name>
</gene>
<dbReference type="Proteomes" id="UP001589610">
    <property type="component" value="Unassembled WGS sequence"/>
</dbReference>
<dbReference type="EMBL" id="JBHMBS010000031">
    <property type="protein sequence ID" value="MFB9681199.1"/>
    <property type="molecule type" value="Genomic_DNA"/>
</dbReference>
<evidence type="ECO:0000313" key="2">
    <source>
        <dbReference type="Proteomes" id="UP001589610"/>
    </source>
</evidence>
<evidence type="ECO:0000313" key="1">
    <source>
        <dbReference type="EMBL" id="MFB9681199.1"/>
    </source>
</evidence>
<reference evidence="1 2" key="1">
    <citation type="submission" date="2024-09" db="EMBL/GenBank/DDBJ databases">
        <authorList>
            <person name="Sun Q."/>
            <person name="Mori K."/>
        </authorList>
    </citation>
    <scope>NUCLEOTIDE SEQUENCE [LARGE SCALE GENOMIC DNA]</scope>
    <source>
        <strain evidence="1 2">JCM 3028</strain>
    </source>
</reference>
<keyword evidence="2" id="KW-1185">Reference proteome</keyword>
<comment type="caution">
    <text evidence="1">The sequence shown here is derived from an EMBL/GenBank/DDBJ whole genome shotgun (WGS) entry which is preliminary data.</text>
</comment>
<organism evidence="1 2">
    <name type="scientific">Streptosporangium vulgare</name>
    <dbReference type="NCBI Taxonomy" id="46190"/>
    <lineage>
        <taxon>Bacteria</taxon>
        <taxon>Bacillati</taxon>
        <taxon>Actinomycetota</taxon>
        <taxon>Actinomycetes</taxon>
        <taxon>Streptosporangiales</taxon>
        <taxon>Streptosporangiaceae</taxon>
        <taxon>Streptosporangium</taxon>
    </lineage>
</organism>
<name>A0ABV5TPZ0_9ACTN</name>
<protein>
    <submittedName>
        <fullName evidence="1">Uncharacterized protein</fullName>
    </submittedName>
</protein>
<proteinExistence type="predicted"/>
<accession>A0ABV5TPZ0</accession>
<sequence>MRFWRLLLNLRQALEDIHERLSLIEQAQSRLNRKVDKIMGKQADLDAIVVRIDNAVAGIRQDIADIKAANPEVDFSALEAKVGALEGLDAEYPAVPPQEPETPVEPQ</sequence>
<dbReference type="RefSeq" id="WP_344747104.1">
    <property type="nucleotide sequence ID" value="NZ_BAAAWW010000117.1"/>
</dbReference>